<keyword evidence="6 19" id="KW-0813">Transport</keyword>
<dbReference type="InterPro" id="IPR037099">
    <property type="entry name" value="Fum_R/Succ_DH_flav-like_C_sf"/>
</dbReference>
<evidence type="ECO:0000256" key="7">
    <source>
        <dbReference type="ARBA" id="ARBA00022475"/>
    </source>
</evidence>
<dbReference type="FunFam" id="3.90.700.10:FF:000003">
    <property type="entry name" value="Fumarate reductase flavoprotein subunit"/>
    <property type="match status" value="1"/>
</dbReference>
<evidence type="ECO:0000256" key="8">
    <source>
        <dbReference type="ARBA" id="ARBA00022519"/>
    </source>
</evidence>
<comment type="caution">
    <text evidence="22">The sequence shown here is derived from an EMBL/GenBank/DDBJ whole genome shotgun (WGS) entry which is preliminary data.</text>
</comment>
<dbReference type="PRINTS" id="PR00368">
    <property type="entry name" value="FADPNR"/>
</dbReference>
<evidence type="ECO:0000313" key="22">
    <source>
        <dbReference type="EMBL" id="EFX92818.1"/>
    </source>
</evidence>
<evidence type="ECO:0000313" key="23">
    <source>
        <dbReference type="Proteomes" id="UP000005467"/>
    </source>
</evidence>
<dbReference type="FunFam" id="4.10.80.40:FF:000003">
    <property type="entry name" value="Fumarate reductase flavoprotein subunit"/>
    <property type="match status" value="1"/>
</dbReference>
<comment type="similarity">
    <text evidence="3 19">Belongs to the FAD-dependent oxidoreductase 2 family. FRD/SDH subfamily.</text>
</comment>
<dbReference type="NCBIfam" id="NF006686">
    <property type="entry name" value="PRK09231.1"/>
    <property type="match status" value="1"/>
</dbReference>
<dbReference type="NCBIfam" id="TIGR01812">
    <property type="entry name" value="sdhA_frdA_Gneg"/>
    <property type="match status" value="1"/>
</dbReference>
<dbReference type="Gene3D" id="3.50.50.60">
    <property type="entry name" value="FAD/NAD(P)-binding domain"/>
    <property type="match status" value="1"/>
</dbReference>
<keyword evidence="10" id="KW-0547">Nucleotide-binding</keyword>
<evidence type="ECO:0000256" key="18">
    <source>
        <dbReference type="PIRSR" id="PIRSR630664-51"/>
    </source>
</evidence>
<keyword evidence="23" id="KW-1185">Reference proteome</keyword>
<dbReference type="PANTHER" id="PTHR11632:SF82">
    <property type="entry name" value="FUMARATE REDUCTASE FLAVOPROTEIN SUBUNIT"/>
    <property type="match status" value="1"/>
</dbReference>
<evidence type="ECO:0000256" key="11">
    <source>
        <dbReference type="ARBA" id="ARBA00022827"/>
    </source>
</evidence>
<dbReference type="GO" id="GO:0022900">
    <property type="term" value="P:electron transport chain"/>
    <property type="evidence" value="ECO:0007669"/>
    <property type="project" value="UniProtKB-UniRule"/>
</dbReference>
<comment type="catalytic activity">
    <reaction evidence="15">
        <text>a menaquinone + succinate = a menaquinol + fumarate</text>
        <dbReference type="Rhea" id="RHEA:27834"/>
        <dbReference type="Rhea" id="RHEA-COMP:9537"/>
        <dbReference type="Rhea" id="RHEA-COMP:9539"/>
        <dbReference type="ChEBI" id="CHEBI:16374"/>
        <dbReference type="ChEBI" id="CHEBI:18151"/>
        <dbReference type="ChEBI" id="CHEBI:29806"/>
        <dbReference type="ChEBI" id="CHEBI:30031"/>
        <dbReference type="EC" id="1.3.5.1"/>
    </reaction>
</comment>
<sequence length="622" mass="68650">MQKIVAKCEQIILINLSIILECIMQSVNFDVAIIGAGGGGLRAAIAAAEANPNLKIALISKVYPMRSHTVAAEGGSAAVIKDTDSFDNHFNDTVGGGDWLCEQDIVEYFVEHSPIEMTQLERWGCPWSRRSDGEVNVRRFGGMKIERTWFAADKTGFHLLHTLFQTSIKYPNIVRFDEHFVLDILTDNGEARGCVAMNMMEGTLVQINANAVVIATGGGCRTYRFNTNGGIVTGDGLSMAYRHGVALRDMEFVQYHPTGLPNTGILMTEGCRGEGGILVNKDGYRYLQDYGLGPETPIGKPENKYMELGPRDKVSQAFWQEWKKGNTLKTDKGVDVVHLDLRHLGEKHLTERLPFICELARAYEGVDPVTSPIPVRPVVHYTMGGIEVDMNAETLIKGLFAVGECASSGLHGANRLGSNSLAELVVFGKVAGENAAHRAQEATPRNQAQIDAQAQDVVARLHALARQEGNESWADIRNQMGDAMEEGCGIYRTQESMEGAVNKIHELRERYKNISVKDKSSVFNTDLLYKIELGFILDVAQSIACSAVERKESRGAHQRLDYTERDDVNYLKHTQAFYNADGTPTIKYSDVKITKSQPAKRVYGAEAEAQEKAKKTAEQAQK</sequence>
<feature type="binding site" evidence="18">
    <location>
        <position position="380"/>
    </location>
    <ligand>
        <name>substrate</name>
    </ligand>
</feature>
<evidence type="ECO:0000256" key="16">
    <source>
        <dbReference type="ARBA" id="ARBA00049220"/>
    </source>
</evidence>
<dbReference type="SUPFAM" id="SSF51905">
    <property type="entry name" value="FAD/NAD(P)-binding domain"/>
    <property type="match status" value="1"/>
</dbReference>
<dbReference type="SUPFAM" id="SSF56425">
    <property type="entry name" value="Succinate dehydrogenase/fumarate reductase flavoprotein, catalytic domain"/>
    <property type="match status" value="1"/>
</dbReference>
<evidence type="ECO:0000259" key="20">
    <source>
        <dbReference type="Pfam" id="PF00890"/>
    </source>
</evidence>
<dbReference type="Pfam" id="PF02910">
    <property type="entry name" value="Succ_DH_flav_C"/>
    <property type="match status" value="1"/>
</dbReference>
<keyword evidence="12 19" id="KW-0249">Electron transport</keyword>
<name>E8KE73_9PAST</name>
<reference evidence="22 23" key="1">
    <citation type="submission" date="2011-01" db="EMBL/GenBank/DDBJ databases">
        <authorList>
            <person name="Muzny D."/>
            <person name="Qin X."/>
            <person name="Deng J."/>
            <person name="Jiang H."/>
            <person name="Liu Y."/>
            <person name="Qu J."/>
            <person name="Song X.-Z."/>
            <person name="Zhang L."/>
            <person name="Thornton R."/>
            <person name="Coyle M."/>
            <person name="Francisco L."/>
            <person name="Jackson L."/>
            <person name="Javaid M."/>
            <person name="Korchina V."/>
            <person name="Kovar C."/>
            <person name="Mata R."/>
            <person name="Mathew T."/>
            <person name="Ngo R."/>
            <person name="Nguyen L."/>
            <person name="Nguyen N."/>
            <person name="Okwuonu G."/>
            <person name="Ongeri F."/>
            <person name="Pham C."/>
            <person name="Simmons D."/>
            <person name="Wilczek-Boney K."/>
            <person name="Hale W."/>
            <person name="Jakkamsetti A."/>
            <person name="Pham P."/>
            <person name="Ruth R."/>
            <person name="San Lucas F."/>
            <person name="Warren J."/>
            <person name="Zhang J."/>
            <person name="Zhao Z."/>
            <person name="Zhou C."/>
            <person name="Zhu D."/>
            <person name="Lee S."/>
            <person name="Bess C."/>
            <person name="Blankenburg K."/>
            <person name="Forbes L."/>
            <person name="Fu Q."/>
            <person name="Gubbala S."/>
            <person name="Hirani K."/>
            <person name="Jayaseelan J.C."/>
            <person name="Lara F."/>
            <person name="Munidasa M."/>
            <person name="Palculict T."/>
            <person name="Patil S."/>
            <person name="Pu L.-L."/>
            <person name="Saada N."/>
            <person name="Tang L."/>
            <person name="Weissenberger G."/>
            <person name="Zhu Y."/>
            <person name="Hemphill L."/>
            <person name="Shang Y."/>
            <person name="Youmans B."/>
            <person name="Ayvaz T."/>
            <person name="Ross M."/>
            <person name="Santibanez J."/>
            <person name="Aqrawi P."/>
            <person name="Gross S."/>
            <person name="Joshi V."/>
            <person name="Fowler G."/>
            <person name="Nazareth L."/>
            <person name="Reid J."/>
            <person name="Worley K."/>
            <person name="Petrosino J."/>
            <person name="Highlander S."/>
            <person name="Gibbs R."/>
        </authorList>
    </citation>
    <scope>NUCLEOTIDE SEQUENCE [LARGE SCALE GENOMIC DNA]</scope>
    <source>
        <strain evidence="22 23">ATCC 25976</strain>
    </source>
</reference>
<keyword evidence="11 18" id="KW-0274">FAD</keyword>
<dbReference type="PIRSF" id="PIRSF000171">
    <property type="entry name" value="SDHA_APRA_LASPO"/>
    <property type="match status" value="1"/>
</dbReference>
<feature type="binding site" evidence="18">
    <location>
        <position position="404"/>
    </location>
    <ligand>
        <name>FAD</name>
        <dbReference type="ChEBI" id="CHEBI:57692"/>
    </ligand>
</feature>
<evidence type="ECO:0000256" key="17">
    <source>
        <dbReference type="PIRSR" id="PIRSR000171-1"/>
    </source>
</evidence>
<dbReference type="InterPro" id="IPR027477">
    <property type="entry name" value="Succ_DH/fumarate_Rdtase_cat_sf"/>
</dbReference>
<feature type="domain" description="Fumarate reductase/succinate dehydrogenase flavoprotein-like C-terminal" evidence="21">
    <location>
        <begin position="477"/>
        <end position="603"/>
    </location>
</feature>
<dbReference type="PROSITE" id="PS00504">
    <property type="entry name" value="FRD_SDH_FAD_BINDING"/>
    <property type="match status" value="1"/>
</dbReference>
<comment type="catalytic activity">
    <reaction evidence="16 19">
        <text>a quinone + succinate = fumarate + a quinol</text>
        <dbReference type="Rhea" id="RHEA:40523"/>
        <dbReference type="ChEBI" id="CHEBI:24646"/>
        <dbReference type="ChEBI" id="CHEBI:29806"/>
        <dbReference type="ChEBI" id="CHEBI:30031"/>
        <dbReference type="ChEBI" id="CHEBI:132124"/>
        <dbReference type="EC" id="1.3.5.1"/>
    </reaction>
</comment>
<organism evidence="22 23">
    <name type="scientific">Actinobacillus ureae ATCC 25976</name>
    <dbReference type="NCBI Taxonomy" id="887324"/>
    <lineage>
        <taxon>Bacteria</taxon>
        <taxon>Pseudomonadati</taxon>
        <taxon>Pseudomonadota</taxon>
        <taxon>Gammaproteobacteria</taxon>
        <taxon>Pasteurellales</taxon>
        <taxon>Pasteurellaceae</taxon>
        <taxon>Actinobacillus</taxon>
    </lineage>
</organism>
<dbReference type="Gene3D" id="4.10.80.40">
    <property type="entry name" value="succinate dehydrogenase protein domain"/>
    <property type="match status" value="1"/>
</dbReference>
<dbReference type="PANTHER" id="PTHR11632">
    <property type="entry name" value="SUCCINATE DEHYDROGENASE 2 FLAVOPROTEIN SUBUNIT"/>
    <property type="match status" value="1"/>
</dbReference>
<evidence type="ECO:0000256" key="4">
    <source>
        <dbReference type="ARBA" id="ARBA00012792"/>
    </source>
</evidence>
<comment type="subunit">
    <text evidence="19">Part of an enzyme complex containing four subunits: a flavoprotein (FrdA), an iron-sulfur protein (FrdB), and two hydrophobic anchor proteins (FrdC and FrdD).</text>
</comment>
<dbReference type="GO" id="GO:0008177">
    <property type="term" value="F:succinate dehydrogenase (quinone) activity"/>
    <property type="evidence" value="ECO:0007669"/>
    <property type="project" value="UniProtKB-EC"/>
</dbReference>
<dbReference type="GO" id="GO:0050660">
    <property type="term" value="F:flavin adenine dinucleotide binding"/>
    <property type="evidence" value="ECO:0007669"/>
    <property type="project" value="InterPro"/>
</dbReference>
<dbReference type="SUPFAM" id="SSF46977">
    <property type="entry name" value="Succinate dehydrogenase/fumarate reductase flavoprotein C-terminal domain"/>
    <property type="match status" value="1"/>
</dbReference>
<dbReference type="Pfam" id="PF00890">
    <property type="entry name" value="FAD_binding_2"/>
    <property type="match status" value="1"/>
</dbReference>
<evidence type="ECO:0000256" key="13">
    <source>
        <dbReference type="ARBA" id="ARBA00023002"/>
    </source>
</evidence>
<feature type="binding site" evidence="18">
    <location>
        <begin position="420"/>
        <end position="421"/>
    </location>
    <ligand>
        <name>FAD</name>
        <dbReference type="ChEBI" id="CHEBI:57692"/>
    </ligand>
</feature>
<evidence type="ECO:0000256" key="1">
    <source>
        <dbReference type="ARBA" id="ARBA00001974"/>
    </source>
</evidence>
<evidence type="ECO:0000256" key="10">
    <source>
        <dbReference type="ARBA" id="ARBA00022741"/>
    </source>
</evidence>
<dbReference type="InterPro" id="IPR030664">
    <property type="entry name" value="SdhA/FrdA/AprA"/>
</dbReference>
<dbReference type="PRINTS" id="PR00411">
    <property type="entry name" value="PNDRDTASEI"/>
</dbReference>
<proteinExistence type="inferred from homology"/>
<feature type="binding site" evidence="18">
    <location>
        <position position="256"/>
    </location>
    <ligand>
        <name>substrate</name>
    </ligand>
</feature>
<dbReference type="InterPro" id="IPR005884">
    <property type="entry name" value="Fum_red_fp"/>
</dbReference>
<dbReference type="Proteomes" id="UP000005467">
    <property type="component" value="Unassembled WGS sequence"/>
</dbReference>
<dbReference type="InterPro" id="IPR015939">
    <property type="entry name" value="Fum_Rdtase/Succ_DH_flav-like_C"/>
</dbReference>
<dbReference type="NCBIfam" id="TIGR01176">
    <property type="entry name" value="fum_red_Fp"/>
    <property type="match status" value="1"/>
</dbReference>
<comment type="subcellular location">
    <subcellularLocation>
        <location evidence="2">Cell inner membrane</location>
        <topology evidence="2">Peripheral membrane protein</topology>
        <orientation evidence="2">Cytoplasmic side</orientation>
    </subcellularLocation>
</comment>
<protein>
    <recommendedName>
        <fullName evidence="5 19">Fumarate reductase flavoprotein subunit</fullName>
        <ecNumber evidence="4 19">1.3.5.1</ecNumber>
    </recommendedName>
</protein>
<dbReference type="AlphaFoldDB" id="E8KE73"/>
<evidence type="ECO:0000256" key="9">
    <source>
        <dbReference type="ARBA" id="ARBA00022630"/>
    </source>
</evidence>
<gene>
    <name evidence="22" type="primary">frdA</name>
    <name evidence="22" type="ORF">HMPREF0027_0140</name>
</gene>
<feature type="binding site" evidence="18">
    <location>
        <begin position="60"/>
        <end position="75"/>
    </location>
    <ligand>
        <name>FAD</name>
        <dbReference type="ChEBI" id="CHEBI:57692"/>
    </ligand>
</feature>
<evidence type="ECO:0000256" key="6">
    <source>
        <dbReference type="ARBA" id="ARBA00022448"/>
    </source>
</evidence>
<keyword evidence="9 18" id="KW-0285">Flavoprotein</keyword>
<keyword evidence="8" id="KW-0997">Cell inner membrane</keyword>
<evidence type="ECO:0000256" key="19">
    <source>
        <dbReference type="RuleBase" id="RU362050"/>
    </source>
</evidence>
<dbReference type="Gene3D" id="3.90.700.10">
    <property type="entry name" value="Succinate dehydrogenase/fumarate reductase flavoprotein, catalytic domain"/>
    <property type="match status" value="1"/>
</dbReference>
<dbReference type="GO" id="GO:0006113">
    <property type="term" value="P:fermentation"/>
    <property type="evidence" value="ECO:0007669"/>
    <property type="project" value="TreeGrafter"/>
</dbReference>
<dbReference type="GO" id="GO:0009055">
    <property type="term" value="F:electron transfer activity"/>
    <property type="evidence" value="ECO:0007669"/>
    <property type="project" value="TreeGrafter"/>
</dbReference>
<dbReference type="HOGENOM" id="CLU_014312_6_2_6"/>
<feature type="active site" description="Proton acceptor" evidence="17">
    <location>
        <position position="311"/>
    </location>
</feature>
<dbReference type="Gene3D" id="1.20.58.100">
    <property type="entry name" value="Fumarate reductase/succinate dehydrogenase flavoprotein-like, C-terminal domain"/>
    <property type="match status" value="1"/>
</dbReference>
<keyword evidence="7" id="KW-1003">Cell membrane</keyword>
<evidence type="ECO:0000256" key="15">
    <source>
        <dbReference type="ARBA" id="ARBA00034412"/>
    </source>
</evidence>
<keyword evidence="13 19" id="KW-0560">Oxidoreductase</keyword>
<evidence type="ECO:0000256" key="3">
    <source>
        <dbReference type="ARBA" id="ARBA00008040"/>
    </source>
</evidence>
<dbReference type="InterPro" id="IPR003953">
    <property type="entry name" value="FAD-dep_OxRdtase_2_FAD-bd"/>
</dbReference>
<dbReference type="EC" id="1.3.5.1" evidence="4 19"/>
<dbReference type="InterPro" id="IPR036188">
    <property type="entry name" value="FAD/NAD-bd_sf"/>
</dbReference>
<accession>E8KE73</accession>
<feature type="binding site" evidence="18">
    <location>
        <position position="235"/>
    </location>
    <ligand>
        <name>FAD</name>
        <dbReference type="ChEBI" id="CHEBI:57692"/>
    </ligand>
</feature>
<dbReference type="EMBL" id="AEVG01000012">
    <property type="protein sequence ID" value="EFX92818.1"/>
    <property type="molecule type" value="Genomic_DNA"/>
</dbReference>
<dbReference type="InterPro" id="IPR014006">
    <property type="entry name" value="Succ_Dhase_FrdA_Gneg"/>
</dbReference>
<dbReference type="InterPro" id="IPR003952">
    <property type="entry name" value="FRD_SDH_FAD_BS"/>
</dbReference>
<evidence type="ECO:0000256" key="14">
    <source>
        <dbReference type="ARBA" id="ARBA00023136"/>
    </source>
</evidence>
<comment type="cofactor">
    <cofactor evidence="1 18 19">
        <name>FAD</name>
        <dbReference type="ChEBI" id="CHEBI:57692"/>
    </cofactor>
</comment>
<evidence type="ECO:0000256" key="2">
    <source>
        <dbReference type="ARBA" id="ARBA00004515"/>
    </source>
</evidence>
<dbReference type="GO" id="GO:0005886">
    <property type="term" value="C:plasma membrane"/>
    <property type="evidence" value="ECO:0007669"/>
    <property type="project" value="UniProtKB-SubCell"/>
</dbReference>
<feature type="binding site" evidence="18">
    <location>
        <position position="268"/>
    </location>
    <ligand>
        <name>substrate</name>
    </ligand>
</feature>
<feature type="binding site" evidence="18">
    <location>
        <position position="415"/>
    </location>
    <ligand>
        <name>substrate</name>
    </ligand>
</feature>
<dbReference type="GO" id="GO:0009061">
    <property type="term" value="P:anaerobic respiration"/>
    <property type="evidence" value="ECO:0007669"/>
    <property type="project" value="InterPro"/>
</dbReference>
<feature type="binding site" evidence="18">
    <location>
        <begin position="35"/>
        <end position="40"/>
    </location>
    <ligand>
        <name>FAD</name>
        <dbReference type="ChEBI" id="CHEBI:57692"/>
    </ligand>
</feature>
<evidence type="ECO:0000256" key="12">
    <source>
        <dbReference type="ARBA" id="ARBA00022982"/>
    </source>
</evidence>
<feature type="domain" description="FAD-dependent oxidoreductase 2 FAD-binding" evidence="20">
    <location>
        <begin position="30"/>
        <end position="421"/>
    </location>
</feature>
<dbReference type="FunFam" id="1.20.58.100:FF:000001">
    <property type="entry name" value="Succinate dehydrogenase flavoprotein subunit (SdhA)"/>
    <property type="match status" value="1"/>
</dbReference>
<evidence type="ECO:0000259" key="21">
    <source>
        <dbReference type="Pfam" id="PF02910"/>
    </source>
</evidence>
<evidence type="ECO:0000256" key="5">
    <source>
        <dbReference type="ARBA" id="ARBA00014044"/>
    </source>
</evidence>
<keyword evidence="14" id="KW-0472">Membrane</keyword>
<dbReference type="FunFam" id="3.50.50.60:FF:000017">
    <property type="entry name" value="Fumarate reductase flavoprotein subunit"/>
    <property type="match status" value="1"/>
</dbReference>